<proteinExistence type="predicted"/>
<dbReference type="RefSeq" id="WP_138471180.1">
    <property type="nucleotide sequence ID" value="NZ_VBTE01000007.1"/>
</dbReference>
<evidence type="ECO:0000313" key="2">
    <source>
        <dbReference type="Proteomes" id="UP000307201"/>
    </source>
</evidence>
<dbReference type="EMBL" id="VBTE01000007">
    <property type="protein sequence ID" value="TLQ08514.1"/>
    <property type="molecule type" value="Genomic_DNA"/>
</dbReference>
<name>A0A5R9C612_9LACT</name>
<dbReference type="AlphaFoldDB" id="A0A5R9C612"/>
<evidence type="ECO:0000313" key="1">
    <source>
        <dbReference type="EMBL" id="TLQ08514.1"/>
    </source>
</evidence>
<sequence>MGRFSHLKHVYVFKNGSNAKVSTPFVKEFSEIESEVIEHTPQKIVRYSKYPKGFELLVEQYSDQVINRTNYPLKKVAMNKYVVELPSDQL</sequence>
<reference evidence="1 2" key="1">
    <citation type="submission" date="2019-05" db="EMBL/GenBank/DDBJ databases">
        <title>The metagenome of a microbial culture collection derived from dairy environment covers the genomic content of the human microbiome.</title>
        <authorList>
            <person name="Roder T."/>
            <person name="Wuthrich D."/>
            <person name="Sattari Z."/>
            <person name="Von Ah U."/>
            <person name="Bar C."/>
            <person name="Ronchi F."/>
            <person name="Macpherson A.J."/>
            <person name="Ganal-Vonarburg S.C."/>
            <person name="Bruggmann R."/>
            <person name="Vergeres G."/>
        </authorList>
    </citation>
    <scope>NUCLEOTIDE SEQUENCE [LARGE SCALE GENOMIC DNA]</scope>
    <source>
        <strain evidence="1 2">FAM 24235</strain>
    </source>
</reference>
<protein>
    <submittedName>
        <fullName evidence="1">Uncharacterized protein</fullName>
    </submittedName>
</protein>
<accession>A0A5R9C612</accession>
<comment type="caution">
    <text evidence="1">The sequence shown here is derived from an EMBL/GenBank/DDBJ whole genome shotgun (WGS) entry which is preliminary data.</text>
</comment>
<dbReference type="OrthoDB" id="2135001at2"/>
<gene>
    <name evidence="1" type="ORF">FEZ48_03525</name>
</gene>
<dbReference type="Proteomes" id="UP000307201">
    <property type="component" value="Unassembled WGS sequence"/>
</dbReference>
<organism evidence="1 2">
    <name type="scientific">Marinilactibacillus psychrotolerans</name>
    <dbReference type="NCBI Taxonomy" id="191770"/>
    <lineage>
        <taxon>Bacteria</taxon>
        <taxon>Bacillati</taxon>
        <taxon>Bacillota</taxon>
        <taxon>Bacilli</taxon>
        <taxon>Lactobacillales</taxon>
        <taxon>Carnobacteriaceae</taxon>
        <taxon>Marinilactibacillus</taxon>
    </lineage>
</organism>